<reference evidence="1 2" key="1">
    <citation type="submission" date="2018-03" db="EMBL/GenBank/DDBJ databases">
        <title>Genomic Encyclopedia of Archaeal and Bacterial Type Strains, Phase II (KMG-II): from individual species to whole genera.</title>
        <authorList>
            <person name="Goeker M."/>
        </authorList>
    </citation>
    <scope>NUCLEOTIDE SEQUENCE [LARGE SCALE GENOMIC DNA]</scope>
    <source>
        <strain evidence="1 2">DSM 28354</strain>
    </source>
</reference>
<keyword evidence="2" id="KW-1185">Reference proteome</keyword>
<dbReference type="Proteomes" id="UP000238375">
    <property type="component" value="Unassembled WGS sequence"/>
</dbReference>
<evidence type="ECO:0000313" key="2">
    <source>
        <dbReference type="Proteomes" id="UP000238375"/>
    </source>
</evidence>
<organism evidence="1 2">
    <name type="scientific">Spirosoma oryzae</name>
    <dbReference type="NCBI Taxonomy" id="1469603"/>
    <lineage>
        <taxon>Bacteria</taxon>
        <taxon>Pseudomonadati</taxon>
        <taxon>Bacteroidota</taxon>
        <taxon>Cytophagia</taxon>
        <taxon>Cytophagales</taxon>
        <taxon>Cytophagaceae</taxon>
        <taxon>Spirosoma</taxon>
    </lineage>
</organism>
<comment type="caution">
    <text evidence="1">The sequence shown here is derived from an EMBL/GenBank/DDBJ whole genome shotgun (WGS) entry which is preliminary data.</text>
</comment>
<accession>A0A2T0RFY6</accession>
<proteinExistence type="predicted"/>
<sequence>MRNNYTTPKLLTAYILIRQGRGNSPAARTCVGRSIHISLPTLLGGQGCVDLSTYIGHR</sequence>
<name>A0A2T0RFY6_9BACT</name>
<protein>
    <submittedName>
        <fullName evidence="1">Uncharacterized protein</fullName>
    </submittedName>
</protein>
<dbReference type="AlphaFoldDB" id="A0A2T0RFY6"/>
<gene>
    <name evidence="1" type="ORF">CLV58_1613</name>
</gene>
<evidence type="ECO:0000313" key="1">
    <source>
        <dbReference type="EMBL" id="PRY20116.1"/>
    </source>
</evidence>
<dbReference type="EMBL" id="PVTE01000061">
    <property type="protein sequence ID" value="PRY20116.1"/>
    <property type="molecule type" value="Genomic_DNA"/>
</dbReference>